<proteinExistence type="predicted"/>
<dbReference type="InterPro" id="IPR010763">
    <property type="entry name" value="DgaF"/>
</dbReference>
<protein>
    <submittedName>
        <fullName evidence="1">2-dehydro-3-deoxyphosphooctonate aldolase</fullName>
    </submittedName>
</protein>
<dbReference type="NCBIfam" id="TIGR03581">
    <property type="entry name" value="EF_0839"/>
    <property type="match status" value="1"/>
</dbReference>
<evidence type="ECO:0000313" key="1">
    <source>
        <dbReference type="EMBL" id="AMC94581.1"/>
    </source>
</evidence>
<organism evidence="1 2">
    <name type="scientific">Erysipelothrix larvae</name>
    <dbReference type="NCBI Taxonomy" id="1514105"/>
    <lineage>
        <taxon>Bacteria</taxon>
        <taxon>Bacillati</taxon>
        <taxon>Bacillota</taxon>
        <taxon>Erysipelotrichia</taxon>
        <taxon>Erysipelotrichales</taxon>
        <taxon>Erysipelotrichaceae</taxon>
        <taxon>Erysipelothrix</taxon>
    </lineage>
</organism>
<gene>
    <name evidence="1" type="ORF">AOC36_11535</name>
</gene>
<reference evidence="1 2" key="1">
    <citation type="submission" date="2015-10" db="EMBL/GenBank/DDBJ databases">
        <title>Erysipelothrix larvae sp. LV19 isolated from the larval gut of the rhinoceros beetle, Trypoxylus dichotomus.</title>
        <authorList>
            <person name="Lim S."/>
            <person name="Kim B.-C."/>
        </authorList>
    </citation>
    <scope>NUCLEOTIDE SEQUENCE [LARGE SCALE GENOMIC DNA]</scope>
    <source>
        <strain evidence="1 2">LV19</strain>
    </source>
</reference>
<dbReference type="OrthoDB" id="6580179at2"/>
<dbReference type="Proteomes" id="UP000063781">
    <property type="component" value="Chromosome"/>
</dbReference>
<dbReference type="NCBIfam" id="NF047796">
    <property type="entry name" value="DhDoxPGlucAldDagF"/>
    <property type="match status" value="1"/>
</dbReference>
<dbReference type="STRING" id="1514105.AOC36_11535"/>
<dbReference type="Pfam" id="PF07071">
    <property type="entry name" value="KDGP_aldolase"/>
    <property type="match status" value="1"/>
</dbReference>
<keyword evidence="2" id="KW-1185">Reference proteome</keyword>
<dbReference type="Gene3D" id="3.20.20.70">
    <property type="entry name" value="Aldolase class I"/>
    <property type="match status" value="1"/>
</dbReference>
<accession>A0A0X8H219</accession>
<name>A0A0X8H219_9FIRM</name>
<sequence>MRTKPNFYNNRVALNVLANTLENAVECYEAAEHHAIIGLLSSNYETDELAIEDFKRYQSALDNAISIGLGAGNPNQSNMVARLSGALKPQHVNQVFTGIGNTRGRLGDADTYINGLVSPTGTVGFVNIGTGPISSKNDPVVVSVQGAIDLLKDMGANTIKYFPMKGLAHLDEYREVCRLCAQNDFGLEPTGGIDLDNFEILLQIALDANVKEIIPHVYSSIIDPTTNNTRVEDVKTLFGIIKKLVK</sequence>
<dbReference type="InterPro" id="IPR013785">
    <property type="entry name" value="Aldolase_TIM"/>
</dbReference>
<dbReference type="RefSeq" id="WP_067634479.1">
    <property type="nucleotide sequence ID" value="NZ_CP013213.1"/>
</dbReference>
<dbReference type="EMBL" id="CP013213">
    <property type="protein sequence ID" value="AMC94581.1"/>
    <property type="molecule type" value="Genomic_DNA"/>
</dbReference>
<evidence type="ECO:0000313" key="2">
    <source>
        <dbReference type="Proteomes" id="UP000063781"/>
    </source>
</evidence>
<dbReference type="AlphaFoldDB" id="A0A0X8H219"/>
<dbReference type="KEGG" id="erl:AOC36_11535"/>